<organism evidence="2 3">
    <name type="scientific">Paenibacillus aurantiacus</name>
    <dbReference type="NCBI Taxonomy" id="1936118"/>
    <lineage>
        <taxon>Bacteria</taxon>
        <taxon>Bacillati</taxon>
        <taxon>Bacillota</taxon>
        <taxon>Bacilli</taxon>
        <taxon>Bacillales</taxon>
        <taxon>Paenibacillaceae</taxon>
        <taxon>Paenibacillus</taxon>
    </lineage>
</organism>
<accession>A0ABV5KV70</accession>
<sequence>MDIRFLDEETYEVRGIAVDGLTETHFCVFDLEGTGINFNTEHITQIGAVTLTSELEAERSFSTLVYSPKAVPPFISAMTGINDELLRNAPSFQEAYQQFEAFSANTVLVTQAGYEYDVPLLRNHCRQYGTPMLTNPILDIKALFVCIHPEITNIISTDFLIRYYDLPHRDLQRHDASGDCMLIARIFKAIMQEYRDREIDAIDWREGITVRRFQIPGMVLT</sequence>
<dbReference type="RefSeq" id="WP_377497442.1">
    <property type="nucleotide sequence ID" value="NZ_JBHMDO010000033.1"/>
</dbReference>
<evidence type="ECO:0000313" key="3">
    <source>
        <dbReference type="Proteomes" id="UP001589747"/>
    </source>
</evidence>
<dbReference type="PANTHER" id="PTHR30231">
    <property type="entry name" value="DNA POLYMERASE III SUBUNIT EPSILON"/>
    <property type="match status" value="1"/>
</dbReference>
<dbReference type="SMART" id="SM00479">
    <property type="entry name" value="EXOIII"/>
    <property type="match status" value="1"/>
</dbReference>
<dbReference type="EMBL" id="JBHMDO010000033">
    <property type="protein sequence ID" value="MFB9328288.1"/>
    <property type="molecule type" value="Genomic_DNA"/>
</dbReference>
<dbReference type="InterPro" id="IPR036397">
    <property type="entry name" value="RNaseH_sf"/>
</dbReference>
<protein>
    <submittedName>
        <fullName evidence="2">PolC-type DNA polymerase III</fullName>
    </submittedName>
</protein>
<evidence type="ECO:0000259" key="1">
    <source>
        <dbReference type="SMART" id="SM00479"/>
    </source>
</evidence>
<dbReference type="Proteomes" id="UP001589747">
    <property type="component" value="Unassembled WGS sequence"/>
</dbReference>
<dbReference type="CDD" id="cd06127">
    <property type="entry name" value="DEDDh"/>
    <property type="match status" value="1"/>
</dbReference>
<proteinExistence type="predicted"/>
<keyword evidence="3" id="KW-1185">Reference proteome</keyword>
<dbReference type="InterPro" id="IPR012337">
    <property type="entry name" value="RNaseH-like_sf"/>
</dbReference>
<name>A0ABV5KV70_9BACL</name>
<dbReference type="SUPFAM" id="SSF53098">
    <property type="entry name" value="Ribonuclease H-like"/>
    <property type="match status" value="1"/>
</dbReference>
<gene>
    <name evidence="2" type="ORF">ACFFSY_20355</name>
</gene>
<comment type="caution">
    <text evidence="2">The sequence shown here is derived from an EMBL/GenBank/DDBJ whole genome shotgun (WGS) entry which is preliminary data.</text>
</comment>
<reference evidence="2 3" key="1">
    <citation type="submission" date="2024-09" db="EMBL/GenBank/DDBJ databases">
        <authorList>
            <person name="Sun Q."/>
            <person name="Mori K."/>
        </authorList>
    </citation>
    <scope>NUCLEOTIDE SEQUENCE [LARGE SCALE GENOMIC DNA]</scope>
    <source>
        <strain evidence="2 3">TISTR 2452</strain>
    </source>
</reference>
<feature type="domain" description="Exonuclease" evidence="1">
    <location>
        <begin position="25"/>
        <end position="196"/>
    </location>
</feature>
<dbReference type="PANTHER" id="PTHR30231:SF41">
    <property type="entry name" value="DNA POLYMERASE III SUBUNIT EPSILON"/>
    <property type="match status" value="1"/>
</dbReference>
<dbReference type="Gene3D" id="3.30.420.10">
    <property type="entry name" value="Ribonuclease H-like superfamily/Ribonuclease H"/>
    <property type="match status" value="1"/>
</dbReference>
<evidence type="ECO:0000313" key="2">
    <source>
        <dbReference type="EMBL" id="MFB9328288.1"/>
    </source>
</evidence>
<dbReference type="InterPro" id="IPR013520">
    <property type="entry name" value="Ribonucl_H"/>
</dbReference>
<dbReference type="Pfam" id="PF00929">
    <property type="entry name" value="RNase_T"/>
    <property type="match status" value="1"/>
</dbReference>